<dbReference type="Pfam" id="PF08352">
    <property type="entry name" value="oligo_HPY"/>
    <property type="match status" value="1"/>
</dbReference>
<dbReference type="InterPro" id="IPR013563">
    <property type="entry name" value="Oligopep_ABC_C"/>
</dbReference>
<evidence type="ECO:0000256" key="2">
    <source>
        <dbReference type="ARBA" id="ARBA00022741"/>
    </source>
</evidence>
<keyword evidence="6" id="KW-1185">Reference proteome</keyword>
<dbReference type="SUPFAM" id="SSF52540">
    <property type="entry name" value="P-loop containing nucleoside triphosphate hydrolases"/>
    <property type="match status" value="1"/>
</dbReference>
<dbReference type="NCBIfam" id="TIGR01727">
    <property type="entry name" value="oligo_HPY"/>
    <property type="match status" value="1"/>
</dbReference>
<dbReference type="InterPro" id="IPR050319">
    <property type="entry name" value="ABC_transp_ATP-bind"/>
</dbReference>
<dbReference type="GO" id="GO:0005524">
    <property type="term" value="F:ATP binding"/>
    <property type="evidence" value="ECO:0007669"/>
    <property type="project" value="UniProtKB-KW"/>
</dbReference>
<dbReference type="InterPro" id="IPR003593">
    <property type="entry name" value="AAA+_ATPase"/>
</dbReference>
<dbReference type="PROSITE" id="PS50893">
    <property type="entry name" value="ABC_TRANSPORTER_2"/>
    <property type="match status" value="1"/>
</dbReference>
<dbReference type="PANTHER" id="PTHR43776">
    <property type="entry name" value="TRANSPORT ATP-BINDING PROTEIN"/>
    <property type="match status" value="1"/>
</dbReference>
<organism evidence="5 6">
    <name type="scientific">Bullifex porci</name>
    <dbReference type="NCBI Taxonomy" id="2606638"/>
    <lineage>
        <taxon>Bacteria</taxon>
        <taxon>Pseudomonadati</taxon>
        <taxon>Spirochaetota</taxon>
        <taxon>Spirochaetia</taxon>
        <taxon>Spirochaetales</taxon>
        <taxon>Spirochaetaceae</taxon>
        <taxon>Bullifex</taxon>
    </lineage>
</organism>
<keyword evidence="3 5" id="KW-0067">ATP-binding</keyword>
<dbReference type="FunFam" id="3.40.50.300:FF:000016">
    <property type="entry name" value="Oligopeptide ABC transporter ATP-binding component"/>
    <property type="match status" value="1"/>
</dbReference>
<proteinExistence type="predicted"/>
<sequence>MSTPLVEAVNVKKYFKTPRGLLHAVEDVNFKIFEGKTLGVVGESGCGKSTLGRTILRLHEATSGQVLYNGENILEYKKREMHKVQRNMQMIFQDPYSSLDPRMSVRALIMEPLEVVGTGEKLSKAEKREKADRIMELCGLPSNHANLYPHELDGGLRQRVGLARAMILEPKFLVCDEPVSALDVSIQAQILNLLMDLQDNKGLSYMFITHDLAVVKHISDQIMVMYMGQVIELATSDELFKSPLHPYTRALLNAIPTIDLSRRNREKVTLKGEVTSPINPEPGCRFAKRCPFASEKCKQDPVLKEVAPGHFATCTMGAK</sequence>
<evidence type="ECO:0000313" key="5">
    <source>
        <dbReference type="EMBL" id="MSU05815.1"/>
    </source>
</evidence>
<dbReference type="SMART" id="SM00382">
    <property type="entry name" value="AAA"/>
    <property type="match status" value="1"/>
</dbReference>
<dbReference type="RefSeq" id="WP_154424717.1">
    <property type="nucleotide sequence ID" value="NZ_VUNN01000004.1"/>
</dbReference>
<dbReference type="GO" id="GO:0016887">
    <property type="term" value="F:ATP hydrolysis activity"/>
    <property type="evidence" value="ECO:0007669"/>
    <property type="project" value="InterPro"/>
</dbReference>
<evidence type="ECO:0000256" key="1">
    <source>
        <dbReference type="ARBA" id="ARBA00022448"/>
    </source>
</evidence>
<comment type="caution">
    <text evidence="5">The sequence shown here is derived from an EMBL/GenBank/DDBJ whole genome shotgun (WGS) entry which is preliminary data.</text>
</comment>
<dbReference type="EMBL" id="VUNN01000004">
    <property type="protein sequence ID" value="MSU05815.1"/>
    <property type="molecule type" value="Genomic_DNA"/>
</dbReference>
<gene>
    <name evidence="5" type="ORF">FYJ80_03350</name>
</gene>
<protein>
    <submittedName>
        <fullName evidence="5">ATP-binding cassette domain-containing protein</fullName>
    </submittedName>
</protein>
<dbReference type="GO" id="GO:0015833">
    <property type="term" value="P:peptide transport"/>
    <property type="evidence" value="ECO:0007669"/>
    <property type="project" value="InterPro"/>
</dbReference>
<dbReference type="Gene3D" id="3.40.50.300">
    <property type="entry name" value="P-loop containing nucleotide triphosphate hydrolases"/>
    <property type="match status" value="1"/>
</dbReference>
<dbReference type="PANTHER" id="PTHR43776:SF8">
    <property type="entry name" value="ABC TRANSPORTER, ATP-BINDING PROTEIN"/>
    <property type="match status" value="1"/>
</dbReference>
<accession>A0A7X2PCE8</accession>
<dbReference type="InterPro" id="IPR003439">
    <property type="entry name" value="ABC_transporter-like_ATP-bd"/>
</dbReference>
<dbReference type="Proteomes" id="UP000460549">
    <property type="component" value="Unassembled WGS sequence"/>
</dbReference>
<feature type="domain" description="ABC transporter" evidence="4">
    <location>
        <begin position="6"/>
        <end position="252"/>
    </location>
</feature>
<dbReference type="Pfam" id="PF00005">
    <property type="entry name" value="ABC_tran"/>
    <property type="match status" value="1"/>
</dbReference>
<dbReference type="InterPro" id="IPR027417">
    <property type="entry name" value="P-loop_NTPase"/>
</dbReference>
<name>A0A7X2PCE8_9SPIO</name>
<keyword evidence="1" id="KW-0813">Transport</keyword>
<dbReference type="GO" id="GO:0055085">
    <property type="term" value="P:transmembrane transport"/>
    <property type="evidence" value="ECO:0007669"/>
    <property type="project" value="UniProtKB-ARBA"/>
</dbReference>
<dbReference type="AlphaFoldDB" id="A0A7X2PCE8"/>
<reference evidence="5 6" key="1">
    <citation type="submission" date="2019-08" db="EMBL/GenBank/DDBJ databases">
        <title>In-depth cultivation of the pig gut microbiome towards novel bacterial diversity and tailored functional studies.</title>
        <authorList>
            <person name="Wylensek D."/>
            <person name="Hitch T.C.A."/>
            <person name="Clavel T."/>
        </authorList>
    </citation>
    <scope>NUCLEOTIDE SEQUENCE [LARGE SCALE GENOMIC DNA]</scope>
    <source>
        <strain evidence="5 6">NM-380-WT-3C1</strain>
    </source>
</reference>
<evidence type="ECO:0000256" key="3">
    <source>
        <dbReference type="ARBA" id="ARBA00022840"/>
    </source>
</evidence>
<evidence type="ECO:0000313" key="6">
    <source>
        <dbReference type="Proteomes" id="UP000460549"/>
    </source>
</evidence>
<keyword evidence="2" id="KW-0547">Nucleotide-binding</keyword>
<evidence type="ECO:0000259" key="4">
    <source>
        <dbReference type="PROSITE" id="PS50893"/>
    </source>
</evidence>
<dbReference type="CDD" id="cd03257">
    <property type="entry name" value="ABC_NikE_OppD_transporters"/>
    <property type="match status" value="1"/>
</dbReference>